<accession>A0A370HIR1</accession>
<name>A0A370HIR1_9HYPH</name>
<feature type="region of interest" description="Disordered" evidence="1">
    <location>
        <begin position="1"/>
        <end position="68"/>
    </location>
</feature>
<proteinExistence type="predicted"/>
<feature type="compositionally biased region" description="Basic and acidic residues" evidence="1">
    <location>
        <begin position="1"/>
        <end position="11"/>
    </location>
</feature>
<organism evidence="2 3">
    <name type="scientific">Microvirga subterranea</name>
    <dbReference type="NCBI Taxonomy" id="186651"/>
    <lineage>
        <taxon>Bacteria</taxon>
        <taxon>Pseudomonadati</taxon>
        <taxon>Pseudomonadota</taxon>
        <taxon>Alphaproteobacteria</taxon>
        <taxon>Hyphomicrobiales</taxon>
        <taxon>Methylobacteriaceae</taxon>
        <taxon>Microvirga</taxon>
    </lineage>
</organism>
<evidence type="ECO:0000313" key="3">
    <source>
        <dbReference type="Proteomes" id="UP000254925"/>
    </source>
</evidence>
<evidence type="ECO:0000313" key="2">
    <source>
        <dbReference type="EMBL" id="RDI57347.1"/>
    </source>
</evidence>
<evidence type="ECO:0000256" key="1">
    <source>
        <dbReference type="SAM" id="MobiDB-lite"/>
    </source>
</evidence>
<gene>
    <name evidence="2" type="ORF">DES45_107267</name>
</gene>
<keyword evidence="3" id="KW-1185">Reference proteome</keyword>
<dbReference type="RefSeq" id="WP_114771556.1">
    <property type="nucleotide sequence ID" value="NZ_QQBB01000007.1"/>
</dbReference>
<dbReference type="OrthoDB" id="8020554at2"/>
<dbReference type="EMBL" id="QQBB01000007">
    <property type="protein sequence ID" value="RDI57347.1"/>
    <property type="molecule type" value="Genomic_DNA"/>
</dbReference>
<sequence>MIGKDLDRTEGLAEQSLNTSIVHPGQSSPDHEEPSDGSRSNRSITGNDQRKGFGQSDAPKPGDRSRPE</sequence>
<feature type="compositionally biased region" description="Polar residues" evidence="1">
    <location>
        <begin position="37"/>
        <end position="47"/>
    </location>
</feature>
<reference evidence="2 3" key="1">
    <citation type="submission" date="2018-07" db="EMBL/GenBank/DDBJ databases">
        <title>Genomic Encyclopedia of Type Strains, Phase IV (KMG-IV): sequencing the most valuable type-strain genomes for metagenomic binning, comparative biology and taxonomic classification.</title>
        <authorList>
            <person name="Goeker M."/>
        </authorList>
    </citation>
    <scope>NUCLEOTIDE SEQUENCE [LARGE SCALE GENOMIC DNA]</scope>
    <source>
        <strain evidence="2 3">DSM 14364</strain>
    </source>
</reference>
<feature type="compositionally biased region" description="Polar residues" evidence="1">
    <location>
        <begin position="15"/>
        <end position="28"/>
    </location>
</feature>
<dbReference type="Proteomes" id="UP000254925">
    <property type="component" value="Unassembled WGS sequence"/>
</dbReference>
<protein>
    <submittedName>
        <fullName evidence="2">Uncharacterized protein</fullName>
    </submittedName>
</protein>
<comment type="caution">
    <text evidence="2">The sequence shown here is derived from an EMBL/GenBank/DDBJ whole genome shotgun (WGS) entry which is preliminary data.</text>
</comment>
<dbReference type="AlphaFoldDB" id="A0A370HIR1"/>